<reference evidence="1 2" key="1">
    <citation type="submission" date="2024-06" db="EMBL/GenBank/DDBJ databases">
        <title>Genomic Encyclopedia of Type Strains, Phase IV (KMG-IV): sequencing the most valuable type-strain genomes for metagenomic binning, comparative biology and taxonomic classification.</title>
        <authorList>
            <person name="Goeker M."/>
        </authorList>
    </citation>
    <scope>NUCLEOTIDE SEQUENCE [LARGE SCALE GENOMIC DNA]</scope>
    <source>
        <strain evidence="1 2">DSM 105042</strain>
    </source>
</reference>
<accession>A0ABV2HB62</accession>
<proteinExistence type="predicted"/>
<organism evidence="1 2">
    <name type="scientific">Pseudorhizobium tarimense</name>
    <dbReference type="NCBI Taxonomy" id="1079109"/>
    <lineage>
        <taxon>Bacteria</taxon>
        <taxon>Pseudomonadati</taxon>
        <taxon>Pseudomonadota</taxon>
        <taxon>Alphaproteobacteria</taxon>
        <taxon>Hyphomicrobiales</taxon>
        <taxon>Rhizobiaceae</taxon>
        <taxon>Rhizobium/Agrobacterium group</taxon>
        <taxon>Pseudorhizobium</taxon>
    </lineage>
</organism>
<dbReference type="EMBL" id="JBEPLJ010000016">
    <property type="protein sequence ID" value="MET3587781.1"/>
    <property type="molecule type" value="Genomic_DNA"/>
</dbReference>
<gene>
    <name evidence="1" type="ORF">ABID21_003912</name>
</gene>
<evidence type="ECO:0000313" key="1">
    <source>
        <dbReference type="EMBL" id="MET3587781.1"/>
    </source>
</evidence>
<dbReference type="SUPFAM" id="SSF52402">
    <property type="entry name" value="Adenine nucleotide alpha hydrolases-like"/>
    <property type="match status" value="2"/>
</dbReference>
<dbReference type="Gene3D" id="3.40.50.12370">
    <property type="match status" value="1"/>
</dbReference>
<dbReference type="Proteomes" id="UP001549031">
    <property type="component" value="Unassembled WGS sequence"/>
</dbReference>
<dbReference type="RefSeq" id="WP_247245403.1">
    <property type="nucleotide sequence ID" value="NZ_JALJRA010000015.1"/>
</dbReference>
<comment type="caution">
    <text evidence="1">The sequence shown here is derived from an EMBL/GenBank/DDBJ whole genome shotgun (WGS) entry which is preliminary data.</text>
</comment>
<dbReference type="CDD" id="cd00293">
    <property type="entry name" value="USP-like"/>
    <property type="match status" value="1"/>
</dbReference>
<keyword evidence="2" id="KW-1185">Reference proteome</keyword>
<name>A0ABV2HB62_9HYPH</name>
<evidence type="ECO:0000313" key="2">
    <source>
        <dbReference type="Proteomes" id="UP001549031"/>
    </source>
</evidence>
<protein>
    <submittedName>
        <fullName evidence="1">Nucleotide-binding universal stress UspA family protein</fullName>
    </submittedName>
</protein>
<sequence length="278" mass="30088">MTYKTIVAVLDSPAHAAQIADFALAVAAKYDAHVLGIHAETLAAVPLIAPMEIPDPAAIEALQAASRRETSEVEKIFRERVDREGRSADWRSFLSSAGYAGSSVMETIRAADLIVASQEDPANDSRSELENLLFDSGRPVLLVPYVMKQPKEIRRVMIAWNGSREAARATFDALPFLKGAESVEIFCVDPPERSNEAPDMAGVELAEALARHDVNVTLTARGGGSVPAATAIENRLADNSVDLLIMGAYSTSRWWEMIFGGVTRSLLESMTALSLMSR</sequence>